<sequence length="195" mass="20473">MGDWIGLVVALAVGVPLLLAAVWGDVRRRRRSEGPVEDAGVGYLTASEIAAMPAPPAAARHDVEAGTLLPLGHADPGFADADGRVEFSDARILMIRGAGLTMRELMVPLSRHQPLVIVAEELDPELVDTLVANRRALHLLVVAVVTPGDAGIAELTGAEPLDVSDLKAGYVPEEALGRAATWVSDAETTRIVPAE</sequence>
<dbReference type="OrthoDB" id="3729402at2"/>
<evidence type="ECO:0000313" key="1">
    <source>
        <dbReference type="EMBL" id="RRD49511.1"/>
    </source>
</evidence>
<name>A0A3P1WTL7_9ACTN</name>
<dbReference type="AlphaFoldDB" id="A0A3P1WTL7"/>
<dbReference type="InterPro" id="IPR027409">
    <property type="entry name" value="GroEL-like_apical_dom_sf"/>
</dbReference>
<dbReference type="Gene3D" id="3.50.7.10">
    <property type="entry name" value="GroEL"/>
    <property type="match status" value="1"/>
</dbReference>
<dbReference type="SUPFAM" id="SSF52029">
    <property type="entry name" value="GroEL apical domain-like"/>
    <property type="match status" value="1"/>
</dbReference>
<comment type="caution">
    <text evidence="1">The sequence shown here is derived from an EMBL/GenBank/DDBJ whole genome shotgun (WGS) entry which is preliminary data.</text>
</comment>
<protein>
    <submittedName>
        <fullName evidence="1">Uncharacterized protein</fullName>
    </submittedName>
</protein>
<dbReference type="RefSeq" id="WP_125227917.1">
    <property type="nucleotide sequence ID" value="NZ_RQYT01000015.1"/>
</dbReference>
<evidence type="ECO:0000313" key="2">
    <source>
        <dbReference type="Proteomes" id="UP000280935"/>
    </source>
</evidence>
<proteinExistence type="predicted"/>
<dbReference type="EMBL" id="RQYT01000015">
    <property type="protein sequence ID" value="RRD49511.1"/>
    <property type="molecule type" value="Genomic_DNA"/>
</dbReference>
<reference evidence="1 2" key="1">
    <citation type="submission" date="2018-11" db="EMBL/GenBank/DDBJ databases">
        <title>Genomes From Bacteria Associated with the Canine Oral Cavity: a Test Case for Automated Genome-Based Taxonomic Assignment.</title>
        <authorList>
            <person name="Coil D.A."/>
            <person name="Jospin G."/>
            <person name="Darling A.E."/>
            <person name="Wallis C."/>
            <person name="Davis I.J."/>
            <person name="Harris S."/>
            <person name="Eisen J.A."/>
            <person name="Holcombe L.J."/>
            <person name="O'Flynn C."/>
        </authorList>
    </citation>
    <scope>NUCLEOTIDE SEQUENCE [LARGE SCALE GENOMIC DNA]</scope>
    <source>
        <strain evidence="1 2">OH2822_COT-296</strain>
    </source>
</reference>
<dbReference type="Proteomes" id="UP000280935">
    <property type="component" value="Unassembled WGS sequence"/>
</dbReference>
<organism evidence="1 2">
    <name type="scientific">Arachnia propionica</name>
    <dbReference type="NCBI Taxonomy" id="1750"/>
    <lineage>
        <taxon>Bacteria</taxon>
        <taxon>Bacillati</taxon>
        <taxon>Actinomycetota</taxon>
        <taxon>Actinomycetes</taxon>
        <taxon>Propionibacteriales</taxon>
        <taxon>Propionibacteriaceae</taxon>
        <taxon>Arachnia</taxon>
    </lineage>
</organism>
<gene>
    <name evidence="1" type="ORF">EII35_07875</name>
</gene>
<accession>A0A3P1WTL7</accession>